<evidence type="ECO:0000313" key="26">
    <source>
        <dbReference type="Proteomes" id="UP000516314"/>
    </source>
</evidence>
<keyword evidence="19 22" id="KW-0326">Glycosidase</keyword>
<dbReference type="FunFam" id="1.10.340.30:FF:000005">
    <property type="entry name" value="Endonuclease III-like protein 1"/>
    <property type="match status" value="1"/>
</dbReference>
<dbReference type="InterPro" id="IPR003265">
    <property type="entry name" value="HhH-GPD_domain"/>
</dbReference>
<dbReference type="EMBL" id="LR881467">
    <property type="protein sequence ID" value="CAD5320043.1"/>
    <property type="molecule type" value="Genomic_DNA"/>
</dbReference>
<evidence type="ECO:0000256" key="15">
    <source>
        <dbReference type="ARBA" id="ARBA00023014"/>
    </source>
</evidence>
<comment type="function">
    <text evidence="21 22">Bifunctional DNA N-glycosylase with associated apurinic/apyrimidinic (AP) lyase function that catalyzes the first step in base excision repair (BER), the primary repair pathway for the repair of oxidative DNA damage. The DNA N-glycosylase activity releases the damaged DNA base from DNA by cleaving the N-glycosidic bond, leaving an AP site. The AP lyase activity cleaves the phosphodiester bond 3' to the AP site by a beta-elimination. Primarily recognizes and repairs oxidative base damage of pyrimidines.</text>
</comment>
<dbReference type="InterPro" id="IPR000445">
    <property type="entry name" value="HhH_motif"/>
</dbReference>
<feature type="transmembrane region" description="Helical" evidence="23">
    <location>
        <begin position="506"/>
        <end position="524"/>
    </location>
</feature>
<comment type="catalytic activity">
    <reaction evidence="20 22">
        <text>2'-deoxyribonucleotide-(2'-deoxyribose 5'-phosphate)-2'-deoxyribonucleotide-DNA = a 3'-end 2'-deoxyribonucleotide-(2,3-dehydro-2,3-deoxyribose 5'-phosphate)-DNA + a 5'-end 5'-phospho-2'-deoxyribonucleoside-DNA + H(+)</text>
        <dbReference type="Rhea" id="RHEA:66592"/>
        <dbReference type="Rhea" id="RHEA-COMP:13180"/>
        <dbReference type="Rhea" id="RHEA-COMP:16897"/>
        <dbReference type="Rhea" id="RHEA-COMP:17067"/>
        <dbReference type="ChEBI" id="CHEBI:15378"/>
        <dbReference type="ChEBI" id="CHEBI:136412"/>
        <dbReference type="ChEBI" id="CHEBI:157695"/>
        <dbReference type="ChEBI" id="CHEBI:167181"/>
        <dbReference type="EC" id="4.2.99.18"/>
    </reaction>
</comment>
<comment type="caution">
    <text evidence="22">Lacks conserved residue(s) required for the propagation of feature annotation.</text>
</comment>
<reference evidence="25 26" key="1">
    <citation type="submission" date="2020-09" db="EMBL/GenBank/DDBJ databases">
        <authorList>
            <person name="Ashkenazy H."/>
        </authorList>
    </citation>
    <scope>NUCLEOTIDE SEQUENCE [LARGE SCALE GENOMIC DNA]</scope>
    <source>
        <strain evidence="26">cv. Cdm-0</strain>
    </source>
</reference>
<evidence type="ECO:0000256" key="17">
    <source>
        <dbReference type="ARBA" id="ARBA00023204"/>
    </source>
</evidence>
<keyword evidence="6" id="KW-0004">4Fe-4S</keyword>
<dbReference type="Gene3D" id="1.10.340.30">
    <property type="entry name" value="Hypothetical protein, domain 2"/>
    <property type="match status" value="1"/>
</dbReference>
<dbReference type="GO" id="GO:0007219">
    <property type="term" value="P:Notch signaling pathway"/>
    <property type="evidence" value="ECO:0007669"/>
    <property type="project" value="UniProtKB-KW"/>
</dbReference>
<dbReference type="Proteomes" id="UP000516314">
    <property type="component" value="Chromosome 2"/>
</dbReference>
<dbReference type="GO" id="GO:0140078">
    <property type="term" value="F:class I DNA-(apurinic or apyrimidinic site) endonuclease activity"/>
    <property type="evidence" value="ECO:0007669"/>
    <property type="project" value="UniProtKB-EC"/>
</dbReference>
<evidence type="ECO:0000256" key="6">
    <source>
        <dbReference type="ARBA" id="ARBA00022485"/>
    </source>
</evidence>
<keyword evidence="17 22" id="KW-0234">DNA repair</keyword>
<protein>
    <recommendedName>
        <fullName evidence="22">Endonuclease III homolog</fullName>
        <ecNumber evidence="22">3.2.2.-</ecNumber>
        <ecNumber evidence="22">4.2.99.18</ecNumber>
    </recommendedName>
    <alternativeName>
        <fullName evidence="22">Bifunctional DNA N-glycosylase/DNA-(apurinic or apyrimidinic site) lyase</fullName>
        <shortName evidence="22">DNA glycosylase/AP lyase</shortName>
    </alternativeName>
</protein>
<dbReference type="Pfam" id="PF06105">
    <property type="entry name" value="Aph-1"/>
    <property type="match status" value="1"/>
</dbReference>
<dbReference type="GO" id="GO:0016485">
    <property type="term" value="P:protein processing"/>
    <property type="evidence" value="ECO:0007669"/>
    <property type="project" value="InterPro"/>
</dbReference>
<feature type="transmembrane region" description="Helical" evidence="23">
    <location>
        <begin position="429"/>
        <end position="452"/>
    </location>
</feature>
<evidence type="ECO:0000256" key="16">
    <source>
        <dbReference type="ARBA" id="ARBA00023136"/>
    </source>
</evidence>
<keyword evidence="8" id="KW-0479">Metal-binding</keyword>
<dbReference type="InterPro" id="IPR004036">
    <property type="entry name" value="Endonuclease-III-like_CS2"/>
</dbReference>
<accession>A0A7G2EGE1</accession>
<keyword evidence="12" id="KW-0914">Notch signaling pathway</keyword>
<keyword evidence="9 22" id="KW-0227">DNA damage</keyword>
<keyword evidence="14" id="KW-0408">Iron</keyword>
<dbReference type="SMART" id="SM00525">
    <property type="entry name" value="FES"/>
    <property type="match status" value="1"/>
</dbReference>
<proteinExistence type="inferred from homology"/>
<dbReference type="InterPro" id="IPR004035">
    <property type="entry name" value="Endouclease-III_FeS-bd_BS"/>
</dbReference>
<dbReference type="PROSITE" id="PS00764">
    <property type="entry name" value="ENDONUCLEASE_III_1"/>
    <property type="match status" value="1"/>
</dbReference>
<dbReference type="InterPro" id="IPR003651">
    <property type="entry name" value="Endonuclease3_FeS-loop_motif"/>
</dbReference>
<dbReference type="Pfam" id="PF00633">
    <property type="entry name" value="HHH"/>
    <property type="match status" value="1"/>
</dbReference>
<dbReference type="PANTHER" id="PTHR43286:SF5">
    <property type="entry name" value="ENDONUCLEASE III HOMOLOG 1, CHLOROPLASTIC"/>
    <property type="match status" value="1"/>
</dbReference>
<name>A0A7G2EGE1_ARATH</name>
<evidence type="ECO:0000256" key="14">
    <source>
        <dbReference type="ARBA" id="ARBA00023004"/>
    </source>
</evidence>
<evidence type="ECO:0000256" key="7">
    <source>
        <dbReference type="ARBA" id="ARBA00022692"/>
    </source>
</evidence>
<sequence>MILLVNGGAATSIHPNAARFYRIGTMSRQIHGAYVSLELAYGASGSETRVYTRKKRLKQEPFEPLEKYSGKGVNTHKLCGLPDIEDFAYKKTIGSPSSSRSTETSITVTSVKTAGYPPENWVEVLEGIRQMRSSEDAPVDSMGCDKAGSFLPPTERRFAVLLGALLSSQTKDQVNNAAIHRLHQNGLLTPEAVDKADESTIKELIYPVGFYTRKATYMKKIARICLVKYDGDIPSSLDDLLSLPGIGPKMAHLILHIAWNDVQGICVDTHVHRICNRLGWVSRPGTKQKTTSPEETRVALQQWLPKEEWVAINPLLVGFGQMICTPLRPRCEACSVSKLCPAAFKETSSPSSNTLLWLVSLIILSGLWRPFLPLKANVWWPYALLVITSVCFQEGLRFLFWKVYKRLEDVLDSFADRISRPRLFLTDKLQIALAGGLGHGVAHAVFFCLSLLTPAFGPATFYVERCSKVPFFLISAIIALAFVTIHTFSMVIAFEGYAKGNKVDQIIVPVIHLTAGMLTLVNFASEGCVIGVPLLYLVASLTLVHCGKMVWQRLLESRNQSSASR</sequence>
<evidence type="ECO:0000256" key="21">
    <source>
        <dbReference type="ARBA" id="ARBA00053205"/>
    </source>
</evidence>
<dbReference type="InterPro" id="IPR030841">
    <property type="entry name" value="NTH1"/>
</dbReference>
<dbReference type="GO" id="GO:0003677">
    <property type="term" value="F:DNA binding"/>
    <property type="evidence" value="ECO:0007669"/>
    <property type="project" value="UniProtKB-UniRule"/>
</dbReference>
<evidence type="ECO:0000256" key="4">
    <source>
        <dbReference type="ARBA" id="ARBA00005577"/>
    </source>
</evidence>
<dbReference type="EC" id="3.2.2.-" evidence="22"/>
<evidence type="ECO:0000256" key="1">
    <source>
        <dbReference type="ARBA" id="ARBA00001966"/>
    </source>
</evidence>
<evidence type="ECO:0000256" key="11">
    <source>
        <dbReference type="ARBA" id="ARBA00022946"/>
    </source>
</evidence>
<feature type="transmembrane region" description="Helical" evidence="23">
    <location>
        <begin position="530"/>
        <end position="551"/>
    </location>
</feature>
<dbReference type="FunFam" id="1.10.1670.10:FF:000003">
    <property type="entry name" value="Endonuclease III homolog"/>
    <property type="match status" value="1"/>
</dbReference>
<dbReference type="Gene3D" id="1.10.1670.10">
    <property type="entry name" value="Helix-hairpin-Helix base-excision DNA repair enzymes (C-terminal)"/>
    <property type="match status" value="1"/>
</dbReference>
<dbReference type="AlphaFoldDB" id="A0A7G2EGE1"/>
<keyword evidence="15" id="KW-0411">Iron-sulfur</keyword>
<dbReference type="CDD" id="cd00056">
    <property type="entry name" value="ENDO3c"/>
    <property type="match status" value="1"/>
</dbReference>
<keyword evidence="7 23" id="KW-0812">Transmembrane</keyword>
<dbReference type="GO" id="GO:0042644">
    <property type="term" value="C:chloroplast nucleoid"/>
    <property type="evidence" value="ECO:0007669"/>
    <property type="project" value="UniProtKB-SubCell"/>
</dbReference>
<dbReference type="SUPFAM" id="SSF48150">
    <property type="entry name" value="DNA-glycosylase"/>
    <property type="match status" value="1"/>
</dbReference>
<evidence type="ECO:0000256" key="9">
    <source>
        <dbReference type="ARBA" id="ARBA00022763"/>
    </source>
</evidence>
<evidence type="ECO:0000256" key="2">
    <source>
        <dbReference type="ARBA" id="ARBA00004141"/>
    </source>
</evidence>
<dbReference type="GO" id="GO:0051539">
    <property type="term" value="F:4 iron, 4 sulfur cluster binding"/>
    <property type="evidence" value="ECO:0007669"/>
    <property type="project" value="UniProtKB-KW"/>
</dbReference>
<keyword evidence="13 23" id="KW-1133">Transmembrane helix</keyword>
<comment type="similarity">
    <text evidence="4">Belongs to the APH-1 family.</text>
</comment>
<evidence type="ECO:0000256" key="10">
    <source>
        <dbReference type="ARBA" id="ARBA00022801"/>
    </source>
</evidence>
<evidence type="ECO:0000256" key="23">
    <source>
        <dbReference type="SAM" id="Phobius"/>
    </source>
</evidence>
<keyword evidence="18 22" id="KW-0456">Lyase</keyword>
<feature type="transmembrane region" description="Helical" evidence="23">
    <location>
        <begin position="472"/>
        <end position="494"/>
    </location>
</feature>
<evidence type="ECO:0000256" key="12">
    <source>
        <dbReference type="ARBA" id="ARBA00022976"/>
    </source>
</evidence>
<dbReference type="Pfam" id="PF00730">
    <property type="entry name" value="HhH-GPD"/>
    <property type="match status" value="1"/>
</dbReference>
<dbReference type="GO" id="GO:0005634">
    <property type="term" value="C:nucleus"/>
    <property type="evidence" value="ECO:0007669"/>
    <property type="project" value="InterPro"/>
</dbReference>
<dbReference type="InterPro" id="IPR023170">
    <property type="entry name" value="HhH_base_excis_C"/>
</dbReference>
<keyword evidence="11" id="KW-0809">Transit peptide</keyword>
<evidence type="ECO:0000256" key="5">
    <source>
        <dbReference type="ARBA" id="ARBA00008343"/>
    </source>
</evidence>
<dbReference type="GO" id="GO:0000703">
    <property type="term" value="F:oxidized pyrimidine nucleobase lesion DNA N-glycosylase activity"/>
    <property type="evidence" value="ECO:0007669"/>
    <property type="project" value="UniProtKB-UniRule"/>
</dbReference>
<comment type="similarity">
    <text evidence="5 22">Belongs to the Nth/MutY family.</text>
</comment>
<evidence type="ECO:0000256" key="22">
    <source>
        <dbReference type="HAMAP-Rule" id="MF_03183"/>
    </source>
</evidence>
<evidence type="ECO:0000256" key="3">
    <source>
        <dbReference type="ARBA" id="ARBA00004595"/>
    </source>
</evidence>
<evidence type="ECO:0000256" key="13">
    <source>
        <dbReference type="ARBA" id="ARBA00022989"/>
    </source>
</evidence>
<dbReference type="HAMAP" id="MF_03183">
    <property type="entry name" value="Endonuclease_III_Nth"/>
    <property type="match status" value="1"/>
</dbReference>
<comment type="subcellular location">
    <subcellularLocation>
        <location evidence="2">Membrane</location>
        <topology evidence="2">Multi-pass membrane protein</topology>
    </subcellularLocation>
    <subcellularLocation>
        <location evidence="3">Plastid</location>
        <location evidence="3">Chloroplast stroma</location>
        <location evidence="3">Chloroplast nucleoid</location>
    </subcellularLocation>
</comment>
<dbReference type="EC" id="4.2.99.18" evidence="22"/>
<evidence type="ECO:0000256" key="8">
    <source>
        <dbReference type="ARBA" id="ARBA00022723"/>
    </source>
</evidence>
<evidence type="ECO:0000256" key="18">
    <source>
        <dbReference type="ARBA" id="ARBA00023239"/>
    </source>
</evidence>
<dbReference type="GO" id="GO:0016020">
    <property type="term" value="C:membrane"/>
    <property type="evidence" value="ECO:0007669"/>
    <property type="project" value="UniProtKB-SubCell"/>
</dbReference>
<evidence type="ECO:0000313" key="25">
    <source>
        <dbReference type="EMBL" id="CAD5320043.1"/>
    </source>
</evidence>
<evidence type="ECO:0000256" key="19">
    <source>
        <dbReference type="ARBA" id="ARBA00023295"/>
    </source>
</evidence>
<dbReference type="PANTHER" id="PTHR43286">
    <property type="entry name" value="ENDONUCLEASE III-LIKE PROTEIN 1"/>
    <property type="match status" value="1"/>
</dbReference>
<organism evidence="25 26">
    <name type="scientific">Arabidopsis thaliana</name>
    <name type="common">Mouse-ear cress</name>
    <dbReference type="NCBI Taxonomy" id="3702"/>
    <lineage>
        <taxon>Eukaryota</taxon>
        <taxon>Viridiplantae</taxon>
        <taxon>Streptophyta</taxon>
        <taxon>Embryophyta</taxon>
        <taxon>Tracheophyta</taxon>
        <taxon>Spermatophyta</taxon>
        <taxon>Magnoliopsida</taxon>
        <taxon>eudicotyledons</taxon>
        <taxon>Gunneridae</taxon>
        <taxon>Pentapetalae</taxon>
        <taxon>rosids</taxon>
        <taxon>malvids</taxon>
        <taxon>Brassicales</taxon>
        <taxon>Brassicaceae</taxon>
        <taxon>Camelineae</taxon>
        <taxon>Arabidopsis</taxon>
    </lineage>
</organism>
<dbReference type="InterPro" id="IPR009294">
    <property type="entry name" value="Aph-1"/>
</dbReference>
<gene>
    <name evidence="22" type="primary">NTH1</name>
    <name evidence="25" type="ORF">AT9943_LOCUS8196</name>
</gene>
<feature type="transmembrane region" description="Helical" evidence="23">
    <location>
        <begin position="378"/>
        <end position="400"/>
    </location>
</feature>
<dbReference type="GO" id="GO:0006285">
    <property type="term" value="P:base-excision repair, AP site formation"/>
    <property type="evidence" value="ECO:0007669"/>
    <property type="project" value="UniProtKB-UniRule"/>
</dbReference>
<evidence type="ECO:0000256" key="20">
    <source>
        <dbReference type="ARBA" id="ARBA00044632"/>
    </source>
</evidence>
<keyword evidence="16 23" id="KW-0472">Membrane</keyword>
<dbReference type="SMART" id="SM00478">
    <property type="entry name" value="ENDO3c"/>
    <property type="match status" value="1"/>
</dbReference>
<keyword evidence="10 22" id="KW-0378">Hydrolase</keyword>
<dbReference type="GO" id="GO:0046872">
    <property type="term" value="F:metal ion binding"/>
    <property type="evidence" value="ECO:0007669"/>
    <property type="project" value="UniProtKB-KW"/>
</dbReference>
<comment type="cofactor">
    <cofactor evidence="1">
        <name>[4Fe-4S] cluster</name>
        <dbReference type="ChEBI" id="CHEBI:49883"/>
    </cofactor>
</comment>
<evidence type="ECO:0000259" key="24">
    <source>
        <dbReference type="SMART" id="SM00478"/>
    </source>
</evidence>
<dbReference type="InterPro" id="IPR011257">
    <property type="entry name" value="DNA_glycosylase"/>
</dbReference>
<dbReference type="PROSITE" id="PS01155">
    <property type="entry name" value="ENDONUCLEASE_III_2"/>
    <property type="match status" value="1"/>
</dbReference>
<feature type="domain" description="HhH-GPD" evidence="24">
    <location>
        <begin position="166"/>
        <end position="322"/>
    </location>
</feature>